<reference evidence="7 8" key="1">
    <citation type="journal article" date="2016" name="Nat. Commun.">
        <title>Thousands of microbial genomes shed light on interconnected biogeochemical processes in an aquifer system.</title>
        <authorList>
            <person name="Anantharaman K."/>
            <person name="Brown C.T."/>
            <person name="Hug L.A."/>
            <person name="Sharon I."/>
            <person name="Castelle C.J."/>
            <person name="Probst A.J."/>
            <person name="Thomas B.C."/>
            <person name="Singh A."/>
            <person name="Wilkins M.J."/>
            <person name="Karaoz U."/>
            <person name="Brodie E.L."/>
            <person name="Williams K.H."/>
            <person name="Hubbard S.S."/>
            <person name="Banfield J.F."/>
        </authorList>
    </citation>
    <scope>NUCLEOTIDE SEQUENCE [LARGE SCALE GENOMIC DNA]</scope>
</reference>
<dbReference type="GO" id="GO:0044206">
    <property type="term" value="P:UMP salvage"/>
    <property type="evidence" value="ECO:0007669"/>
    <property type="project" value="UniProtKB-UniPathway"/>
</dbReference>
<evidence type="ECO:0000256" key="2">
    <source>
        <dbReference type="ARBA" id="ARBA00012137"/>
    </source>
</evidence>
<evidence type="ECO:0000256" key="1">
    <source>
        <dbReference type="ARBA" id="ARBA00004690"/>
    </source>
</evidence>
<dbReference type="GO" id="GO:0005524">
    <property type="term" value="F:ATP binding"/>
    <property type="evidence" value="ECO:0007669"/>
    <property type="project" value="InterPro"/>
</dbReference>
<dbReference type="Gene3D" id="3.40.50.300">
    <property type="entry name" value="P-loop containing nucleotide triphosphate hydrolases"/>
    <property type="match status" value="1"/>
</dbReference>
<dbReference type="UniPathway" id="UPA00574">
    <property type="reaction ID" value="UER00637"/>
</dbReference>
<dbReference type="STRING" id="1798540.A3B74_03715"/>
<evidence type="ECO:0000256" key="5">
    <source>
        <dbReference type="ARBA" id="ARBA00022777"/>
    </source>
</evidence>
<protein>
    <recommendedName>
        <fullName evidence="2">uridine/cytidine kinase</fullName>
        <ecNumber evidence="2">2.7.1.48</ecNumber>
    </recommendedName>
</protein>
<dbReference type="GO" id="GO:0004849">
    <property type="term" value="F:uridine kinase activity"/>
    <property type="evidence" value="ECO:0007669"/>
    <property type="project" value="UniProtKB-EC"/>
</dbReference>
<gene>
    <name evidence="7" type="ORF">A3B74_03715</name>
</gene>
<evidence type="ECO:0000313" key="7">
    <source>
        <dbReference type="EMBL" id="OGY78970.1"/>
    </source>
</evidence>
<dbReference type="InterPro" id="IPR000764">
    <property type="entry name" value="Uridine_kinase-like"/>
</dbReference>
<evidence type="ECO:0000256" key="3">
    <source>
        <dbReference type="ARBA" id="ARBA00022679"/>
    </source>
</evidence>
<dbReference type="Proteomes" id="UP000177165">
    <property type="component" value="Unassembled WGS sequence"/>
</dbReference>
<dbReference type="CDD" id="cd02023">
    <property type="entry name" value="UMPK"/>
    <property type="match status" value="1"/>
</dbReference>
<comment type="pathway">
    <text evidence="1">Pyrimidine metabolism; UMP biosynthesis via salvage pathway; UMP from uridine: step 1/1.</text>
</comment>
<dbReference type="InterPro" id="IPR006083">
    <property type="entry name" value="PRK/URK"/>
</dbReference>
<dbReference type="EC" id="2.7.1.48" evidence="2"/>
<organism evidence="7 8">
    <name type="scientific">Candidatus Kerfeldbacteria bacterium RIFCSPHIGHO2_02_FULL_42_14</name>
    <dbReference type="NCBI Taxonomy" id="1798540"/>
    <lineage>
        <taxon>Bacteria</taxon>
        <taxon>Candidatus Kerfeldiibacteriota</taxon>
    </lineage>
</organism>
<comment type="caution">
    <text evidence="7">The sequence shown here is derived from an EMBL/GenBank/DDBJ whole genome shotgun (WGS) entry which is preliminary data.</text>
</comment>
<keyword evidence="3" id="KW-0808">Transferase</keyword>
<proteinExistence type="predicted"/>
<dbReference type="AlphaFoldDB" id="A0A1G2ASH3"/>
<accession>A0A1G2ASH3</accession>
<evidence type="ECO:0000256" key="4">
    <source>
        <dbReference type="ARBA" id="ARBA00022741"/>
    </source>
</evidence>
<dbReference type="SUPFAM" id="SSF52540">
    <property type="entry name" value="P-loop containing nucleoside triphosphate hydrolases"/>
    <property type="match status" value="1"/>
</dbReference>
<keyword evidence="5" id="KW-0418">Kinase</keyword>
<name>A0A1G2ASH3_9BACT</name>
<sequence>MYKVGICGGSCAGKLKVVHALSGFLGQECFVISQDQYYRDLAHLPPAERAKMNFDHPNAIEWQLLLSDLAQLEAGCIVHPPLYDFSTHSRRSVSQEITPRPILLLEGHLLFTSPIFAHLDLKIFVYAPAAVRLQRRLARDIQERGRTAESIKKQWNMTVLPMHQKFVEPYMMTADFIIPNIGDFNSAPLCLLADGMKQSLHRVPPELVML</sequence>
<dbReference type="PANTHER" id="PTHR10285">
    <property type="entry name" value="URIDINE KINASE"/>
    <property type="match status" value="1"/>
</dbReference>
<evidence type="ECO:0000259" key="6">
    <source>
        <dbReference type="Pfam" id="PF00485"/>
    </source>
</evidence>
<dbReference type="Pfam" id="PF00485">
    <property type="entry name" value="PRK"/>
    <property type="match status" value="1"/>
</dbReference>
<evidence type="ECO:0000313" key="8">
    <source>
        <dbReference type="Proteomes" id="UP000177165"/>
    </source>
</evidence>
<feature type="domain" description="Phosphoribulokinase/uridine kinase" evidence="6">
    <location>
        <begin position="4"/>
        <end position="183"/>
    </location>
</feature>
<dbReference type="InterPro" id="IPR027417">
    <property type="entry name" value="P-loop_NTPase"/>
</dbReference>
<dbReference type="NCBIfam" id="NF004018">
    <property type="entry name" value="PRK05480.1"/>
    <property type="match status" value="1"/>
</dbReference>
<dbReference type="EMBL" id="MHKB01000011">
    <property type="protein sequence ID" value="OGY78970.1"/>
    <property type="molecule type" value="Genomic_DNA"/>
</dbReference>
<keyword evidence="4" id="KW-0547">Nucleotide-binding</keyword>
<dbReference type="PRINTS" id="PR00988">
    <property type="entry name" value="URIDINKINASE"/>
</dbReference>